<accession>A0A7V5LIV3</accession>
<dbReference type="Pfam" id="PF01464">
    <property type="entry name" value="SLT"/>
    <property type="match status" value="1"/>
</dbReference>
<dbReference type="AlphaFoldDB" id="A0A7V5LIV3"/>
<proteinExistence type="inferred from homology"/>
<comment type="caution">
    <text evidence="3">The sequence shown here is derived from an EMBL/GenBank/DDBJ whole genome shotgun (WGS) entry which is preliminary data.</text>
</comment>
<reference evidence="3" key="1">
    <citation type="journal article" date="2020" name="mSystems">
        <title>Genome- and Community-Level Interaction Insights into Carbon Utilization and Element Cycling Functions of Hydrothermarchaeota in Hydrothermal Sediment.</title>
        <authorList>
            <person name="Zhou Z."/>
            <person name="Liu Y."/>
            <person name="Xu W."/>
            <person name="Pan J."/>
            <person name="Luo Z.H."/>
            <person name="Li M."/>
        </authorList>
    </citation>
    <scope>NUCLEOTIDE SEQUENCE [LARGE SCALE GENOMIC DNA]</scope>
    <source>
        <strain evidence="3">HyVt-76</strain>
    </source>
</reference>
<dbReference type="EMBL" id="DRTD01000257">
    <property type="protein sequence ID" value="HHE54836.1"/>
    <property type="molecule type" value="Genomic_DNA"/>
</dbReference>
<dbReference type="InterPro" id="IPR023346">
    <property type="entry name" value="Lysozyme-like_dom_sf"/>
</dbReference>
<organism evidence="3">
    <name type="scientific">Caldithrix abyssi</name>
    <dbReference type="NCBI Taxonomy" id="187145"/>
    <lineage>
        <taxon>Bacteria</taxon>
        <taxon>Pseudomonadati</taxon>
        <taxon>Calditrichota</taxon>
        <taxon>Calditrichia</taxon>
        <taxon>Calditrichales</taxon>
        <taxon>Calditrichaceae</taxon>
        <taxon>Caldithrix</taxon>
    </lineage>
</organism>
<dbReference type="Pfam" id="PF13432">
    <property type="entry name" value="TPR_16"/>
    <property type="match status" value="2"/>
</dbReference>
<dbReference type="InterPro" id="IPR011990">
    <property type="entry name" value="TPR-like_helical_dom_sf"/>
</dbReference>
<evidence type="ECO:0000259" key="2">
    <source>
        <dbReference type="Pfam" id="PF01464"/>
    </source>
</evidence>
<dbReference type="SUPFAM" id="SSF53955">
    <property type="entry name" value="Lysozyme-like"/>
    <property type="match status" value="1"/>
</dbReference>
<evidence type="ECO:0000313" key="3">
    <source>
        <dbReference type="EMBL" id="HHE54836.1"/>
    </source>
</evidence>
<dbReference type="Gene3D" id="1.10.530.10">
    <property type="match status" value="1"/>
</dbReference>
<dbReference type="InterPro" id="IPR008258">
    <property type="entry name" value="Transglycosylase_SLT_dom_1"/>
</dbReference>
<evidence type="ECO:0000256" key="1">
    <source>
        <dbReference type="ARBA" id="ARBA00007734"/>
    </source>
</evidence>
<dbReference type="Proteomes" id="UP000886111">
    <property type="component" value="Unassembled WGS sequence"/>
</dbReference>
<sequence length="482" mass="58131">LEKFIRKTRDEKQKEEARFALLKSYYAQGKYSIALYGFKSLLKSLTNKSLEPKIRLYLARAYLALGRVNQSIDAYIDYANRYPRRRLAAEVIWKVALLRERRAEFEKAIKLYQRLFKRWPRSHFAQEARFRYGYALLKLGKIEQAERVFNKIRFSRTKDRFKDRAAYWVSIIREMKNDTLTASRIRRDLAQNMWDDYYTLKSYLLEKEYVDSTNSLIKAFKNIRNPLKYYGKGFQKHIDHFERVFLLNDVLGRSYALAELSTLKIDRREIQEWIALAETYKRLKEYGRAYRLYDQINQRFYRNLSYSEKLFILRERFPYYYDQIVDRYCKRYQLEKELVLGLIKQESAFDHRAKSYANAYGLMQLIPATARDMAFLAGSRLKSNHQLFDPEFNIHLGTLYLKQLKRQFKGDKAKMLAAYNAGPHRVKRWEKLAFSDQTDGFIENIEFEQTRTYVKHVLKNYWAYKLLYNDFQIDRQKMLAAF</sequence>
<dbReference type="Gene3D" id="1.25.40.10">
    <property type="entry name" value="Tetratricopeptide repeat domain"/>
    <property type="match status" value="2"/>
</dbReference>
<protein>
    <submittedName>
        <fullName evidence="3">Tetratricopeptide repeat protein</fullName>
    </submittedName>
</protein>
<gene>
    <name evidence="3" type="ORF">ENL21_03570</name>
</gene>
<name>A0A7V5LIV3_CALAY</name>
<feature type="non-terminal residue" evidence="3">
    <location>
        <position position="1"/>
    </location>
</feature>
<dbReference type="CDD" id="cd13401">
    <property type="entry name" value="Slt70-like"/>
    <property type="match status" value="1"/>
</dbReference>
<feature type="domain" description="Transglycosylase SLT" evidence="2">
    <location>
        <begin position="327"/>
        <end position="437"/>
    </location>
</feature>
<dbReference type="PANTHER" id="PTHR37423:SF2">
    <property type="entry name" value="MEMBRANE-BOUND LYTIC MUREIN TRANSGLYCOSYLASE C"/>
    <property type="match status" value="1"/>
</dbReference>
<dbReference type="SUPFAM" id="SSF48452">
    <property type="entry name" value="TPR-like"/>
    <property type="match status" value="1"/>
</dbReference>
<dbReference type="PANTHER" id="PTHR37423">
    <property type="entry name" value="SOLUBLE LYTIC MUREIN TRANSGLYCOSYLASE-RELATED"/>
    <property type="match status" value="1"/>
</dbReference>
<comment type="similarity">
    <text evidence="1">Belongs to the transglycosylase Slt family.</text>
</comment>